<dbReference type="Gene3D" id="1.10.150.750">
    <property type="match status" value="1"/>
</dbReference>
<dbReference type="InterPro" id="IPR023214">
    <property type="entry name" value="HAD_sf"/>
</dbReference>
<organism evidence="2 3">
    <name type="scientific">Rhizodiscina lignyota</name>
    <dbReference type="NCBI Taxonomy" id="1504668"/>
    <lineage>
        <taxon>Eukaryota</taxon>
        <taxon>Fungi</taxon>
        <taxon>Dikarya</taxon>
        <taxon>Ascomycota</taxon>
        <taxon>Pezizomycotina</taxon>
        <taxon>Dothideomycetes</taxon>
        <taxon>Pleosporomycetidae</taxon>
        <taxon>Aulographales</taxon>
        <taxon>Rhizodiscinaceae</taxon>
        <taxon>Rhizodiscina</taxon>
    </lineage>
</organism>
<evidence type="ECO:0000313" key="2">
    <source>
        <dbReference type="EMBL" id="KAF2103547.1"/>
    </source>
</evidence>
<dbReference type="Pfam" id="PF00702">
    <property type="entry name" value="Hydrolase"/>
    <property type="match status" value="1"/>
</dbReference>
<dbReference type="SUPFAM" id="SSF56784">
    <property type="entry name" value="HAD-like"/>
    <property type="match status" value="1"/>
</dbReference>
<dbReference type="AlphaFoldDB" id="A0A9P4IS98"/>
<dbReference type="Gene3D" id="3.40.50.1000">
    <property type="entry name" value="HAD superfamily/HAD-like"/>
    <property type="match status" value="1"/>
</dbReference>
<keyword evidence="3" id="KW-1185">Reference proteome</keyword>
<dbReference type="PANTHER" id="PTHR43316">
    <property type="entry name" value="HYDROLASE, HALOACID DELAHOGENASE-RELATED"/>
    <property type="match status" value="1"/>
</dbReference>
<protein>
    <submittedName>
        <fullName evidence="2">HAD-like protein</fullName>
    </submittedName>
</protein>
<dbReference type="GO" id="GO:0016787">
    <property type="term" value="F:hydrolase activity"/>
    <property type="evidence" value="ECO:0007669"/>
    <property type="project" value="UniProtKB-KW"/>
</dbReference>
<dbReference type="InterPro" id="IPR051540">
    <property type="entry name" value="S-2-haloacid_dehalogenase"/>
</dbReference>
<dbReference type="Proteomes" id="UP000799772">
    <property type="component" value="Unassembled WGS sequence"/>
</dbReference>
<sequence>MTQVPPSKSPSHFKVCSFDVNGTLVDWVTGIRQALLSLEPIAALPDSHPLKTDAAYPFVAFKKQESSLVPLSKHLYSEVLSEVYTRLLEAENVPMSSFSAQEIERQGARFAEAVSKWPAFPDTVSAMNQLSKYYKLVALSNTDNVLKERTLAGALKGVPLAAYYTAQDIGSYKPDQRNFEYLIGYAEKELGAKKDEIWHVAQSLFHDHVPATKIGLETGVWVDRMGVLGNVSEEMKVGKYGWRVKNLAELTDIVEEAFKVEGK</sequence>
<evidence type="ECO:0000313" key="3">
    <source>
        <dbReference type="Proteomes" id="UP000799772"/>
    </source>
</evidence>
<name>A0A9P4IS98_9PEZI</name>
<comment type="caution">
    <text evidence="2">The sequence shown here is derived from an EMBL/GenBank/DDBJ whole genome shotgun (WGS) entry which is preliminary data.</text>
</comment>
<reference evidence="2" key="1">
    <citation type="journal article" date="2020" name="Stud. Mycol.">
        <title>101 Dothideomycetes genomes: a test case for predicting lifestyles and emergence of pathogens.</title>
        <authorList>
            <person name="Haridas S."/>
            <person name="Albert R."/>
            <person name="Binder M."/>
            <person name="Bloem J."/>
            <person name="Labutti K."/>
            <person name="Salamov A."/>
            <person name="Andreopoulos B."/>
            <person name="Baker S."/>
            <person name="Barry K."/>
            <person name="Bills G."/>
            <person name="Bluhm B."/>
            <person name="Cannon C."/>
            <person name="Castanera R."/>
            <person name="Culley D."/>
            <person name="Daum C."/>
            <person name="Ezra D."/>
            <person name="Gonzalez J."/>
            <person name="Henrissat B."/>
            <person name="Kuo A."/>
            <person name="Liang C."/>
            <person name="Lipzen A."/>
            <person name="Lutzoni F."/>
            <person name="Magnuson J."/>
            <person name="Mondo S."/>
            <person name="Nolan M."/>
            <person name="Ohm R."/>
            <person name="Pangilinan J."/>
            <person name="Park H.-J."/>
            <person name="Ramirez L."/>
            <person name="Alfaro M."/>
            <person name="Sun H."/>
            <person name="Tritt A."/>
            <person name="Yoshinaga Y."/>
            <person name="Zwiers L.-H."/>
            <person name="Turgeon B."/>
            <person name="Goodwin S."/>
            <person name="Spatafora J."/>
            <person name="Crous P."/>
            <person name="Grigoriev I."/>
        </authorList>
    </citation>
    <scope>NUCLEOTIDE SEQUENCE</scope>
    <source>
        <strain evidence="2">CBS 133067</strain>
    </source>
</reference>
<gene>
    <name evidence="2" type="ORF">NA57DRAFT_72523</name>
</gene>
<keyword evidence="1" id="KW-0378">Hydrolase</keyword>
<dbReference type="OrthoDB" id="444127at2759"/>
<accession>A0A9P4IS98</accession>
<dbReference type="PANTHER" id="PTHR43316:SF9">
    <property type="entry name" value="ACID DEHALOGENASE, PUTATIVE (AFU_ORTHOLOGUE AFUA_6G14460)-RELATED"/>
    <property type="match status" value="1"/>
</dbReference>
<dbReference type="InterPro" id="IPR036412">
    <property type="entry name" value="HAD-like_sf"/>
</dbReference>
<dbReference type="EMBL" id="ML978122">
    <property type="protein sequence ID" value="KAF2103547.1"/>
    <property type="molecule type" value="Genomic_DNA"/>
</dbReference>
<evidence type="ECO:0000256" key="1">
    <source>
        <dbReference type="ARBA" id="ARBA00022801"/>
    </source>
</evidence>
<proteinExistence type="predicted"/>